<dbReference type="Proteomes" id="UP001201812">
    <property type="component" value="Unassembled WGS sequence"/>
</dbReference>
<dbReference type="CDD" id="cd18794">
    <property type="entry name" value="SF2_C_RecQ"/>
    <property type="match status" value="1"/>
</dbReference>
<dbReference type="GO" id="GO:0003677">
    <property type="term" value="F:DNA binding"/>
    <property type="evidence" value="ECO:0007669"/>
    <property type="project" value="UniProtKB-KW"/>
</dbReference>
<comment type="catalytic activity">
    <reaction evidence="11">
        <text>Couples ATP hydrolysis with the unwinding of duplex DNA by translocating in the 3'-5' direction.</text>
        <dbReference type="EC" id="5.6.2.4"/>
    </reaction>
</comment>
<dbReference type="GO" id="GO:0016787">
    <property type="term" value="F:hydrolase activity"/>
    <property type="evidence" value="ECO:0007669"/>
    <property type="project" value="UniProtKB-KW"/>
</dbReference>
<dbReference type="InterPro" id="IPR032284">
    <property type="entry name" value="RecQ_Zn-bd"/>
</dbReference>
<evidence type="ECO:0000256" key="5">
    <source>
        <dbReference type="ARBA" id="ARBA00022801"/>
    </source>
</evidence>
<keyword evidence="4" id="KW-0547">Nucleotide-binding</keyword>
<dbReference type="Pfam" id="PF00570">
    <property type="entry name" value="HRDC"/>
    <property type="match status" value="1"/>
</dbReference>
<evidence type="ECO:0000256" key="12">
    <source>
        <dbReference type="ARBA" id="ARBA00034808"/>
    </source>
</evidence>
<dbReference type="PROSITE" id="PS51194">
    <property type="entry name" value="HELICASE_CTER"/>
    <property type="match status" value="1"/>
</dbReference>
<dbReference type="GO" id="GO:0043138">
    <property type="term" value="F:3'-5' DNA helicase activity"/>
    <property type="evidence" value="ECO:0007669"/>
    <property type="project" value="UniProtKB-EC"/>
</dbReference>
<dbReference type="SMART" id="SM00487">
    <property type="entry name" value="DEXDc"/>
    <property type="match status" value="1"/>
</dbReference>
<proteinExistence type="inferred from homology"/>
<dbReference type="EMBL" id="JAKKPZ010000002">
    <property type="protein sequence ID" value="KAI1725450.1"/>
    <property type="molecule type" value="Genomic_DNA"/>
</dbReference>
<dbReference type="InterPro" id="IPR027417">
    <property type="entry name" value="P-loop_NTPase"/>
</dbReference>
<dbReference type="FunFam" id="3.40.50.300:FF:001389">
    <property type="entry name" value="ATP-dependent DNA helicase RecQ"/>
    <property type="match status" value="1"/>
</dbReference>
<dbReference type="GO" id="GO:0005737">
    <property type="term" value="C:cytoplasm"/>
    <property type="evidence" value="ECO:0007669"/>
    <property type="project" value="TreeGrafter"/>
</dbReference>
<dbReference type="Pfam" id="PF16124">
    <property type="entry name" value="RecQ_Zn_bind"/>
    <property type="match status" value="1"/>
</dbReference>
<dbReference type="InterPro" id="IPR036388">
    <property type="entry name" value="WH-like_DNA-bd_sf"/>
</dbReference>
<evidence type="ECO:0000313" key="20">
    <source>
        <dbReference type="Proteomes" id="UP001201812"/>
    </source>
</evidence>
<organism evidence="19 20">
    <name type="scientific">Ditylenchus destructor</name>
    <dbReference type="NCBI Taxonomy" id="166010"/>
    <lineage>
        <taxon>Eukaryota</taxon>
        <taxon>Metazoa</taxon>
        <taxon>Ecdysozoa</taxon>
        <taxon>Nematoda</taxon>
        <taxon>Chromadorea</taxon>
        <taxon>Rhabditida</taxon>
        <taxon>Tylenchina</taxon>
        <taxon>Tylenchomorpha</taxon>
        <taxon>Sphaerularioidea</taxon>
        <taxon>Anguinidae</taxon>
        <taxon>Anguininae</taxon>
        <taxon>Ditylenchus</taxon>
    </lineage>
</organism>
<dbReference type="NCBIfam" id="TIGR00614">
    <property type="entry name" value="recQ_fam"/>
    <property type="match status" value="1"/>
</dbReference>
<protein>
    <recommendedName>
        <fullName evidence="12">DNA 3'-5' helicase</fullName>
        <ecNumber evidence="12">5.6.2.4</ecNumber>
    </recommendedName>
    <alternativeName>
        <fullName evidence="13">DNA 3'-5' helicase BLM</fullName>
    </alternativeName>
</protein>
<comment type="similarity">
    <text evidence="3">Belongs to the helicase family. RecQ subfamily.</text>
</comment>
<dbReference type="InterPro" id="IPR044876">
    <property type="entry name" value="HRDC_dom_sf"/>
</dbReference>
<evidence type="ECO:0000256" key="2">
    <source>
        <dbReference type="ARBA" id="ARBA00004123"/>
    </source>
</evidence>
<reference evidence="19" key="1">
    <citation type="submission" date="2022-01" db="EMBL/GenBank/DDBJ databases">
        <title>Genome Sequence Resource for Two Populations of Ditylenchus destructor, the Migratory Endoparasitic Phytonematode.</title>
        <authorList>
            <person name="Zhang H."/>
            <person name="Lin R."/>
            <person name="Xie B."/>
        </authorList>
    </citation>
    <scope>NUCLEOTIDE SEQUENCE</scope>
    <source>
        <strain evidence="19">BazhouSP</strain>
    </source>
</reference>
<feature type="domain" description="Helicase C-terminal" evidence="18">
    <location>
        <begin position="415"/>
        <end position="562"/>
    </location>
</feature>
<dbReference type="PANTHER" id="PTHR13710">
    <property type="entry name" value="DNA HELICASE RECQ FAMILY MEMBER"/>
    <property type="match status" value="1"/>
</dbReference>
<dbReference type="GO" id="GO:0006260">
    <property type="term" value="P:DNA replication"/>
    <property type="evidence" value="ECO:0007669"/>
    <property type="project" value="InterPro"/>
</dbReference>
<evidence type="ECO:0000259" key="16">
    <source>
        <dbReference type="PROSITE" id="PS50967"/>
    </source>
</evidence>
<dbReference type="InterPro" id="IPR011545">
    <property type="entry name" value="DEAD/DEAH_box_helicase_dom"/>
</dbReference>
<dbReference type="Gene3D" id="1.10.10.10">
    <property type="entry name" value="Winged helix-like DNA-binding domain superfamily/Winged helix DNA-binding domain"/>
    <property type="match status" value="1"/>
</dbReference>
<dbReference type="InterPro" id="IPR002121">
    <property type="entry name" value="HRDC_dom"/>
</dbReference>
<evidence type="ECO:0000256" key="13">
    <source>
        <dbReference type="ARBA" id="ARBA00044542"/>
    </source>
</evidence>
<evidence type="ECO:0000256" key="14">
    <source>
        <dbReference type="ARBA" id="ARBA00049360"/>
    </source>
</evidence>
<keyword evidence="7" id="KW-0067">ATP-binding</keyword>
<dbReference type="Gene3D" id="3.40.50.300">
    <property type="entry name" value="P-loop containing nucleotide triphosphate hydrolases"/>
    <property type="match status" value="2"/>
</dbReference>
<dbReference type="Gene3D" id="1.10.150.80">
    <property type="entry name" value="HRDC domain"/>
    <property type="match status" value="1"/>
</dbReference>
<dbReference type="InterPro" id="IPR002464">
    <property type="entry name" value="DNA/RNA_helicase_DEAH_CS"/>
</dbReference>
<keyword evidence="6 19" id="KW-0347">Helicase</keyword>
<dbReference type="InterPro" id="IPR010997">
    <property type="entry name" value="HRDC-like_sf"/>
</dbReference>
<dbReference type="GO" id="GO:0005524">
    <property type="term" value="F:ATP binding"/>
    <property type="evidence" value="ECO:0007669"/>
    <property type="project" value="UniProtKB-KW"/>
</dbReference>
<feature type="region of interest" description="Disordered" evidence="15">
    <location>
        <begin position="973"/>
        <end position="992"/>
    </location>
</feature>
<evidence type="ECO:0000256" key="9">
    <source>
        <dbReference type="ARBA" id="ARBA00023235"/>
    </source>
</evidence>
<dbReference type="SUPFAM" id="SSF46785">
    <property type="entry name" value="Winged helix' DNA-binding domain"/>
    <property type="match status" value="1"/>
</dbReference>
<dbReference type="SUPFAM" id="SSF47819">
    <property type="entry name" value="HRDC-like"/>
    <property type="match status" value="1"/>
</dbReference>
<dbReference type="InterPro" id="IPR018982">
    <property type="entry name" value="RQC_domain"/>
</dbReference>
<comment type="caution">
    <text evidence="19">The sequence shown here is derived from an EMBL/GenBank/DDBJ whole genome shotgun (WGS) entry which is preliminary data.</text>
</comment>
<dbReference type="SMART" id="SM00956">
    <property type="entry name" value="RQC"/>
    <property type="match status" value="1"/>
</dbReference>
<keyword evidence="10" id="KW-0539">Nucleus</keyword>
<keyword evidence="8" id="KW-0238">DNA-binding</keyword>
<name>A0AAD4NC42_9BILA</name>
<feature type="domain" description="HRDC" evidence="16">
    <location>
        <begin position="763"/>
        <end position="844"/>
    </location>
</feature>
<evidence type="ECO:0000259" key="18">
    <source>
        <dbReference type="PROSITE" id="PS51194"/>
    </source>
</evidence>
<dbReference type="EC" id="5.6.2.4" evidence="12"/>
<dbReference type="GO" id="GO:0005694">
    <property type="term" value="C:chromosome"/>
    <property type="evidence" value="ECO:0007669"/>
    <property type="project" value="TreeGrafter"/>
</dbReference>
<sequence length="1029" mass="116139">MLSGWSKFLSITFCQVSVSPDFKDVITISEMPVTHSVNDIKYTNDACSDVIVIDSIDDTPQVNKSSIDSSIDYDINDVITIDDMPMEFEHSGNGYIDDDMNEVIELDENDAEMSNSTDKYTYETNGASTSFTFSRRSSFDPYSYVGYGSGTPPTSLNARNDMHGKFRGFVRDDSEEFQNDFLLLETNLRLEMFRKLKSVFGFNNFRHKQKVAIVSILLGNNSFILMPTGAGKSLCYQLPAVLTEGVTIVISPLRSLMEDQILKLKNWKIPCAELKSGMKAEESEMLYDDLFSNQPQTKLLYVTPEMISASPRLEKALLNLHNRGLLARFVVDEAHCISQWGHDFRPDYTKLQQYFEKFTNGAHRAPTIIGLTATATPKIATDARSHLTSENSKIFISSFVRPNLVYRVIEKTTANFKKLIEHVRATFPVGSGIIYCLSQRDCETVAKTLGNDALPYHASLADNVRLETQRKWMSNKIRIICATIAFGMGIDKPDVRFVIHHTISQSIEAYYQETGRAGRDGKPAECTVLYNFNDHLRVLRLFEGDNSKDEMKIIKNHSLSEVLSYCENVSVCQRKILVEHFGEIYDAEECKNSPTPCSICAHTKRGDKLYKLFDFTEEAVAVLKSVKFLKQETLLSIAGIYRGIFAKTVNSSERSRKQSLPMYGRGKALSDYDARRFIRKLVIEGYLKERLVQTPHGSVISYIQSSTKGLAFAMNPTTNKVCFHVSIDEKKNKNGDGFINSFLQMNVLSEAEALKEKYRVKHVDIFENCRRRLTEFFNQLAEENNFINYMAIISTEGIEQIAALLPRTNSELLQVDTMNADKVTQFGRRIMEVLEPFWTKLDEKEHEAMVKQLQILKNQPIPDYNFPSMGVHTTSNTVTSNHRQQFVPTSHAHFPVPQISNAAPKTTYDRDSANWQAPKRGTYARKKTYGGNRGRTRYNKPRGKIGKTYAAKANSQTSTGSYSGTYNTSSKLDSDGKHLSFSDEPSSSPWGEEAHIQIKQIETAKSGCVCLTAVLKPSHAGTLSFQIGQ</sequence>
<evidence type="ECO:0000256" key="4">
    <source>
        <dbReference type="ARBA" id="ARBA00022741"/>
    </source>
</evidence>
<dbReference type="PANTHER" id="PTHR13710:SF153">
    <property type="entry name" value="RECQ-LIKE DNA HELICASE BLM"/>
    <property type="match status" value="1"/>
</dbReference>
<dbReference type="SMART" id="SM00341">
    <property type="entry name" value="HRDC"/>
    <property type="match status" value="1"/>
</dbReference>
<dbReference type="GO" id="GO:0005634">
    <property type="term" value="C:nucleus"/>
    <property type="evidence" value="ECO:0007669"/>
    <property type="project" value="UniProtKB-SubCell"/>
</dbReference>
<dbReference type="InterPro" id="IPR036390">
    <property type="entry name" value="WH_DNA-bd_sf"/>
</dbReference>
<dbReference type="PROSITE" id="PS50967">
    <property type="entry name" value="HRDC"/>
    <property type="match status" value="1"/>
</dbReference>
<comment type="cofactor">
    <cofactor evidence="1">
        <name>Zn(2+)</name>
        <dbReference type="ChEBI" id="CHEBI:29105"/>
    </cofactor>
</comment>
<dbReference type="GO" id="GO:0000724">
    <property type="term" value="P:double-strand break repair via homologous recombination"/>
    <property type="evidence" value="ECO:0007669"/>
    <property type="project" value="TreeGrafter"/>
</dbReference>
<evidence type="ECO:0000256" key="10">
    <source>
        <dbReference type="ARBA" id="ARBA00023242"/>
    </source>
</evidence>
<feature type="domain" description="Helicase ATP-binding" evidence="17">
    <location>
        <begin position="213"/>
        <end position="393"/>
    </location>
</feature>
<evidence type="ECO:0000256" key="1">
    <source>
        <dbReference type="ARBA" id="ARBA00001947"/>
    </source>
</evidence>
<dbReference type="AlphaFoldDB" id="A0AAD4NC42"/>
<dbReference type="PROSITE" id="PS00690">
    <property type="entry name" value="DEAH_ATP_HELICASE"/>
    <property type="match status" value="1"/>
</dbReference>
<keyword evidence="5" id="KW-0378">Hydrolase</keyword>
<dbReference type="InterPro" id="IPR014001">
    <property type="entry name" value="Helicase_ATP-bd"/>
</dbReference>
<evidence type="ECO:0000256" key="7">
    <source>
        <dbReference type="ARBA" id="ARBA00022840"/>
    </source>
</evidence>
<keyword evidence="20" id="KW-1185">Reference proteome</keyword>
<gene>
    <name evidence="19" type="ORF">DdX_02108</name>
</gene>
<evidence type="ECO:0000256" key="11">
    <source>
        <dbReference type="ARBA" id="ARBA00034617"/>
    </source>
</evidence>
<dbReference type="InterPro" id="IPR001650">
    <property type="entry name" value="Helicase_C-like"/>
</dbReference>
<dbReference type="Pfam" id="PF00271">
    <property type="entry name" value="Helicase_C"/>
    <property type="match status" value="1"/>
</dbReference>
<comment type="subcellular location">
    <subcellularLocation>
        <location evidence="2">Nucleus</location>
    </subcellularLocation>
</comment>
<dbReference type="SUPFAM" id="SSF52540">
    <property type="entry name" value="P-loop containing nucleoside triphosphate hydrolases"/>
    <property type="match status" value="1"/>
</dbReference>
<evidence type="ECO:0000313" key="19">
    <source>
        <dbReference type="EMBL" id="KAI1725450.1"/>
    </source>
</evidence>
<evidence type="ECO:0000256" key="3">
    <source>
        <dbReference type="ARBA" id="ARBA00005446"/>
    </source>
</evidence>
<dbReference type="GO" id="GO:0009378">
    <property type="term" value="F:four-way junction helicase activity"/>
    <property type="evidence" value="ECO:0007669"/>
    <property type="project" value="TreeGrafter"/>
</dbReference>
<evidence type="ECO:0000256" key="8">
    <source>
        <dbReference type="ARBA" id="ARBA00023125"/>
    </source>
</evidence>
<evidence type="ECO:0000256" key="6">
    <source>
        <dbReference type="ARBA" id="ARBA00022806"/>
    </source>
</evidence>
<dbReference type="SMART" id="SM00490">
    <property type="entry name" value="HELICc"/>
    <property type="match status" value="1"/>
</dbReference>
<accession>A0AAD4NC42</accession>
<comment type="catalytic activity">
    <reaction evidence="14">
        <text>ATP + H2O = ADP + phosphate + H(+)</text>
        <dbReference type="Rhea" id="RHEA:13065"/>
        <dbReference type="ChEBI" id="CHEBI:15377"/>
        <dbReference type="ChEBI" id="CHEBI:15378"/>
        <dbReference type="ChEBI" id="CHEBI:30616"/>
        <dbReference type="ChEBI" id="CHEBI:43474"/>
        <dbReference type="ChEBI" id="CHEBI:456216"/>
    </reaction>
</comment>
<evidence type="ECO:0000259" key="17">
    <source>
        <dbReference type="PROSITE" id="PS51192"/>
    </source>
</evidence>
<keyword evidence="9" id="KW-0413">Isomerase</keyword>
<dbReference type="PROSITE" id="PS51192">
    <property type="entry name" value="HELICASE_ATP_BIND_1"/>
    <property type="match status" value="1"/>
</dbReference>
<dbReference type="InterPro" id="IPR004589">
    <property type="entry name" value="DNA_helicase_ATP-dep_RecQ"/>
</dbReference>
<evidence type="ECO:0000256" key="15">
    <source>
        <dbReference type="SAM" id="MobiDB-lite"/>
    </source>
</evidence>
<dbReference type="Pfam" id="PF09382">
    <property type="entry name" value="RQC"/>
    <property type="match status" value="1"/>
</dbReference>
<dbReference type="Pfam" id="PF00270">
    <property type="entry name" value="DEAD"/>
    <property type="match status" value="1"/>
</dbReference>